<dbReference type="InterPro" id="IPR050229">
    <property type="entry name" value="GlpE_sulfurtransferase"/>
</dbReference>
<evidence type="ECO:0000256" key="1">
    <source>
        <dbReference type="SAM" id="MobiDB-lite"/>
    </source>
</evidence>
<dbReference type="SUPFAM" id="SSF52821">
    <property type="entry name" value="Rhodanese/Cell cycle control phosphatase"/>
    <property type="match status" value="1"/>
</dbReference>
<dbReference type="EMBL" id="WHPC01000004">
    <property type="protein sequence ID" value="MPV35886.1"/>
    <property type="molecule type" value="Genomic_DNA"/>
</dbReference>
<dbReference type="Proteomes" id="UP000437709">
    <property type="component" value="Unassembled WGS sequence"/>
</dbReference>
<name>A0A6N7EIA7_9MICO</name>
<feature type="domain" description="Rhodanese" evidence="2">
    <location>
        <begin position="97"/>
        <end position="183"/>
    </location>
</feature>
<dbReference type="Pfam" id="PF00581">
    <property type="entry name" value="Rhodanese"/>
    <property type="match status" value="1"/>
</dbReference>
<dbReference type="PROSITE" id="PS50206">
    <property type="entry name" value="RHODANESE_3"/>
    <property type="match status" value="1"/>
</dbReference>
<dbReference type="OrthoDB" id="9800872at2"/>
<dbReference type="InterPro" id="IPR001763">
    <property type="entry name" value="Rhodanese-like_dom"/>
</dbReference>
<organism evidence="3 4">
    <name type="scientific">Georgenia subflava</name>
    <dbReference type="NCBI Taxonomy" id="1622177"/>
    <lineage>
        <taxon>Bacteria</taxon>
        <taxon>Bacillati</taxon>
        <taxon>Actinomycetota</taxon>
        <taxon>Actinomycetes</taxon>
        <taxon>Micrococcales</taxon>
        <taxon>Bogoriellaceae</taxon>
        <taxon>Georgenia</taxon>
    </lineage>
</organism>
<comment type="caution">
    <text evidence="3">The sequence shown here is derived from an EMBL/GenBank/DDBJ whole genome shotgun (WGS) entry which is preliminary data.</text>
</comment>
<dbReference type="PANTHER" id="PTHR43031">
    <property type="entry name" value="FAD-DEPENDENT OXIDOREDUCTASE"/>
    <property type="match status" value="1"/>
</dbReference>
<dbReference type="SMART" id="SM00450">
    <property type="entry name" value="RHOD"/>
    <property type="match status" value="1"/>
</dbReference>
<dbReference type="Gene3D" id="3.40.250.10">
    <property type="entry name" value="Rhodanese-like domain"/>
    <property type="match status" value="1"/>
</dbReference>
<evidence type="ECO:0000313" key="3">
    <source>
        <dbReference type="EMBL" id="MPV35886.1"/>
    </source>
</evidence>
<sequence length="192" mass="20415">MSTTQPVRTTTEPVGLPPVGGASQSVGLPPVGGASEPAGVQPVGGVSGRTDRLAAGSTPEARRRTRRRPLTALLRAAKARFTRRYRQVLPRQAQTLVDCGTLVLDVREPHEFQAGHLPGSQNIPLRELVRRKSELAEAPVLVVDRSGPRSELAAAMLADEGHETYDLRGGLRAWDYSGRPLTTADGGSGTVL</sequence>
<dbReference type="InterPro" id="IPR036873">
    <property type="entry name" value="Rhodanese-like_dom_sf"/>
</dbReference>
<proteinExistence type="predicted"/>
<dbReference type="AlphaFoldDB" id="A0A6N7EIA7"/>
<dbReference type="RefSeq" id="WP_152194082.1">
    <property type="nucleotide sequence ID" value="NZ_VUKD01000001.1"/>
</dbReference>
<dbReference type="CDD" id="cd00158">
    <property type="entry name" value="RHOD"/>
    <property type="match status" value="1"/>
</dbReference>
<evidence type="ECO:0000259" key="2">
    <source>
        <dbReference type="PROSITE" id="PS50206"/>
    </source>
</evidence>
<dbReference type="PANTHER" id="PTHR43031:SF1">
    <property type="entry name" value="PYRIDINE NUCLEOTIDE-DISULPHIDE OXIDOREDUCTASE"/>
    <property type="match status" value="1"/>
</dbReference>
<protein>
    <recommendedName>
        <fullName evidence="2">Rhodanese domain-containing protein</fullName>
    </recommendedName>
</protein>
<feature type="region of interest" description="Disordered" evidence="1">
    <location>
        <begin position="1"/>
        <end position="68"/>
    </location>
</feature>
<reference evidence="3 4" key="1">
    <citation type="submission" date="2019-10" db="EMBL/GenBank/DDBJ databases">
        <title>Georgenia wutianyii sp. nov. and Georgenia yuyongxinii sp. nov. isolated from plateau pika (Ochotona curzoniae) in the Qinghai-Tibet plateau of China.</title>
        <authorList>
            <person name="Tian Z."/>
        </authorList>
    </citation>
    <scope>NUCLEOTIDE SEQUENCE [LARGE SCALE GENOMIC DNA]</scope>
    <source>
        <strain evidence="3 4">JCM 19765</strain>
    </source>
</reference>
<gene>
    <name evidence="3" type="ORF">GB881_02265</name>
</gene>
<evidence type="ECO:0000313" key="4">
    <source>
        <dbReference type="Proteomes" id="UP000437709"/>
    </source>
</evidence>
<feature type="compositionally biased region" description="Polar residues" evidence="1">
    <location>
        <begin position="1"/>
        <end position="12"/>
    </location>
</feature>
<keyword evidence="4" id="KW-1185">Reference proteome</keyword>
<accession>A0A6N7EIA7</accession>